<sequence>MAFPSSLVLMITILVLLGTIVNQKGLRSDYLPFYLPFASTTKLTG</sequence>
<name>B4U0Q9_STREM</name>
<proteinExistence type="predicted"/>
<protein>
    <submittedName>
        <fullName evidence="1">Uncharacterized protein</fullName>
    </submittedName>
</protein>
<dbReference type="Proteomes" id="UP000001873">
    <property type="component" value="Chromosome"/>
</dbReference>
<dbReference type="EMBL" id="CP001129">
    <property type="protein sequence ID" value="ACG61596.1"/>
    <property type="molecule type" value="Genomic_DNA"/>
</dbReference>
<evidence type="ECO:0000313" key="2">
    <source>
        <dbReference type="Proteomes" id="UP000001873"/>
    </source>
</evidence>
<dbReference type="KEGG" id="sez:Sez_0218"/>
<reference evidence="1 2" key="1">
    <citation type="journal article" date="2008" name="PLoS ONE">
        <title>Genome sequence of a lancefield group C Streptococcus zooepidemicus strain causing epidemic nephritis: new information about an old disease.</title>
        <authorList>
            <person name="Beres S.B."/>
            <person name="Sesso R."/>
            <person name="Pinto S.W.L."/>
            <person name="Hoe N.P."/>
            <person name="Porcella S.F."/>
            <person name="Deleo F.R."/>
            <person name="Musser J.M."/>
        </authorList>
    </citation>
    <scope>NUCLEOTIDE SEQUENCE [LARGE SCALE GENOMIC DNA]</scope>
    <source>
        <strain evidence="1 2">MGCS10565</strain>
    </source>
</reference>
<dbReference type="HOGENOM" id="CLU_3205648_0_0_9"/>
<gene>
    <name evidence="1" type="ordered locus">Sez_0218</name>
</gene>
<organism evidence="1 2">
    <name type="scientific">Streptococcus equi subsp. zooepidemicus (strain MGCS10565)</name>
    <dbReference type="NCBI Taxonomy" id="552526"/>
    <lineage>
        <taxon>Bacteria</taxon>
        <taxon>Bacillati</taxon>
        <taxon>Bacillota</taxon>
        <taxon>Bacilli</taxon>
        <taxon>Lactobacillales</taxon>
        <taxon>Streptococcaceae</taxon>
        <taxon>Streptococcus</taxon>
    </lineage>
</organism>
<accession>B4U0Q9</accession>
<dbReference type="AlphaFoldDB" id="B4U0Q9"/>
<evidence type="ECO:0000313" key="1">
    <source>
        <dbReference type="EMBL" id="ACG61596.1"/>
    </source>
</evidence>